<name>A0A9W9PM47_9EURO</name>
<dbReference type="InterPro" id="IPR029063">
    <property type="entry name" value="SAM-dependent_MTases_sf"/>
</dbReference>
<dbReference type="OrthoDB" id="66144at2759"/>
<dbReference type="EMBL" id="JAPQKS010000001">
    <property type="protein sequence ID" value="KAJ5248920.1"/>
    <property type="molecule type" value="Genomic_DNA"/>
</dbReference>
<dbReference type="Proteomes" id="UP001150941">
    <property type="component" value="Unassembled WGS sequence"/>
</dbReference>
<dbReference type="Pfam" id="PF08241">
    <property type="entry name" value="Methyltransf_11"/>
    <property type="match status" value="1"/>
</dbReference>
<keyword evidence="3" id="KW-1185">Reference proteome</keyword>
<dbReference type="SUPFAM" id="SSF53335">
    <property type="entry name" value="S-adenosyl-L-methionine-dependent methyltransferases"/>
    <property type="match status" value="1"/>
</dbReference>
<protein>
    <recommendedName>
        <fullName evidence="1">Methyltransferase type 11 domain-containing protein</fullName>
    </recommendedName>
</protein>
<gene>
    <name evidence="2" type="ORF">N7468_000371</name>
</gene>
<accession>A0A9W9PM47</accession>
<dbReference type="InterPro" id="IPR013216">
    <property type="entry name" value="Methyltransf_11"/>
</dbReference>
<dbReference type="CDD" id="cd02440">
    <property type="entry name" value="AdoMet_MTases"/>
    <property type="match status" value="1"/>
</dbReference>
<dbReference type="AlphaFoldDB" id="A0A9W9PM47"/>
<dbReference type="GO" id="GO:0008757">
    <property type="term" value="F:S-adenosylmethionine-dependent methyltransferase activity"/>
    <property type="evidence" value="ECO:0007669"/>
    <property type="project" value="InterPro"/>
</dbReference>
<evidence type="ECO:0000313" key="2">
    <source>
        <dbReference type="EMBL" id="KAJ5248920.1"/>
    </source>
</evidence>
<comment type="caution">
    <text evidence="2">The sequence shown here is derived from an EMBL/GenBank/DDBJ whole genome shotgun (WGS) entry which is preliminary data.</text>
</comment>
<proteinExistence type="predicted"/>
<dbReference type="GeneID" id="83196971"/>
<dbReference type="RefSeq" id="XP_058335699.1">
    <property type="nucleotide sequence ID" value="XM_058469668.1"/>
</dbReference>
<reference evidence="2" key="2">
    <citation type="journal article" date="2023" name="IMA Fungus">
        <title>Comparative genomic study of the Penicillium genus elucidates a diverse pangenome and 15 lateral gene transfer events.</title>
        <authorList>
            <person name="Petersen C."/>
            <person name="Sorensen T."/>
            <person name="Nielsen M.R."/>
            <person name="Sondergaard T.E."/>
            <person name="Sorensen J.L."/>
            <person name="Fitzpatrick D.A."/>
            <person name="Frisvad J.C."/>
            <person name="Nielsen K.L."/>
        </authorList>
    </citation>
    <scope>NUCLEOTIDE SEQUENCE</scope>
    <source>
        <strain evidence="2">IBT 19713</strain>
    </source>
</reference>
<organism evidence="2 3">
    <name type="scientific">Penicillium chermesinum</name>
    <dbReference type="NCBI Taxonomy" id="63820"/>
    <lineage>
        <taxon>Eukaryota</taxon>
        <taxon>Fungi</taxon>
        <taxon>Dikarya</taxon>
        <taxon>Ascomycota</taxon>
        <taxon>Pezizomycotina</taxon>
        <taxon>Eurotiomycetes</taxon>
        <taxon>Eurotiomycetidae</taxon>
        <taxon>Eurotiales</taxon>
        <taxon>Aspergillaceae</taxon>
        <taxon>Penicillium</taxon>
    </lineage>
</organism>
<evidence type="ECO:0000259" key="1">
    <source>
        <dbReference type="Pfam" id="PF08241"/>
    </source>
</evidence>
<dbReference type="Gene3D" id="3.40.50.150">
    <property type="entry name" value="Vaccinia Virus protein VP39"/>
    <property type="match status" value="1"/>
</dbReference>
<evidence type="ECO:0000313" key="3">
    <source>
        <dbReference type="Proteomes" id="UP001150941"/>
    </source>
</evidence>
<sequence>MIARAKEFESGASAGSSPIDYTVEDLEKVTFKDQREIESYHLVYSSLAFHYVEDLARLYREIHTSLKRSGKLVFSVEHPVSSGPIHPGPEWETLESDGKERTIWPLNSYSEEGWRTTSWLGVEGVRKYHRTLETYVKILLESGFKLTGLIEWSPSLEDIAEHPDWAHQRHRPFFLTHFRREAMTGRVKYDFQCDSFNLLYLSVTVNPRKPGSFR</sequence>
<reference evidence="2" key="1">
    <citation type="submission" date="2022-11" db="EMBL/GenBank/DDBJ databases">
        <authorList>
            <person name="Petersen C."/>
        </authorList>
    </citation>
    <scope>NUCLEOTIDE SEQUENCE</scope>
    <source>
        <strain evidence="2">IBT 19713</strain>
    </source>
</reference>
<feature type="domain" description="Methyltransferase type 11" evidence="1">
    <location>
        <begin position="1"/>
        <end position="74"/>
    </location>
</feature>